<dbReference type="SUPFAM" id="SSF81423">
    <property type="entry name" value="Mitochondrial cytochrome c oxidase subunit VIIb"/>
    <property type="match status" value="1"/>
</dbReference>
<comment type="similarity">
    <text evidence="3">Belongs to the cytochrome c oxidase VIIb family.</text>
</comment>
<evidence type="ECO:0000256" key="6">
    <source>
        <dbReference type="ARBA" id="ARBA00022946"/>
    </source>
</evidence>
<dbReference type="GO" id="GO:0006123">
    <property type="term" value="P:mitochondrial electron transport, cytochrome c to oxygen"/>
    <property type="evidence" value="ECO:0007669"/>
    <property type="project" value="InterPro"/>
</dbReference>
<evidence type="ECO:0000313" key="12">
    <source>
        <dbReference type="EMBL" id="CAD7691642.1"/>
    </source>
</evidence>
<dbReference type="FunFam" id="4.10.51.10:FF:000001">
    <property type="entry name" value="Cytochrome c oxidase subunit 7B, mitochondrial"/>
    <property type="match status" value="1"/>
</dbReference>
<dbReference type="InterPro" id="IPR023272">
    <property type="entry name" value="Cyt_c_oxidase_suVIIB_dom_sf"/>
</dbReference>
<dbReference type="Gene3D" id="4.10.51.10">
    <property type="entry name" value="Cytochrome C Oxidase, chain K"/>
    <property type="match status" value="1"/>
</dbReference>
<dbReference type="Proteomes" id="UP000645828">
    <property type="component" value="Unassembled WGS sequence"/>
</dbReference>
<evidence type="ECO:0000313" key="13">
    <source>
        <dbReference type="Proteomes" id="UP000645828"/>
    </source>
</evidence>
<evidence type="ECO:0000256" key="9">
    <source>
        <dbReference type="ARBA" id="ARBA00023136"/>
    </source>
</evidence>
<organism evidence="12 13">
    <name type="scientific">Nyctereutes procyonoides</name>
    <name type="common">Raccoon dog</name>
    <name type="synonym">Canis procyonoides</name>
    <dbReference type="NCBI Taxonomy" id="34880"/>
    <lineage>
        <taxon>Eukaryota</taxon>
        <taxon>Metazoa</taxon>
        <taxon>Chordata</taxon>
        <taxon>Craniata</taxon>
        <taxon>Vertebrata</taxon>
        <taxon>Euteleostomi</taxon>
        <taxon>Mammalia</taxon>
        <taxon>Eutheria</taxon>
        <taxon>Laurasiatheria</taxon>
        <taxon>Carnivora</taxon>
        <taxon>Caniformia</taxon>
        <taxon>Canidae</taxon>
        <taxon>Nyctereutes</taxon>
    </lineage>
</organism>
<evidence type="ECO:0000256" key="7">
    <source>
        <dbReference type="ARBA" id="ARBA00022989"/>
    </source>
</evidence>
<protein>
    <recommendedName>
        <fullName evidence="10">Cytochrome c oxidase subunit 7B, mitochondrial</fullName>
    </recommendedName>
    <alternativeName>
        <fullName evidence="11">Cytochrome c oxidase polypeptide VIIb</fullName>
    </alternativeName>
</protein>
<dbReference type="UniPathway" id="UPA00705"/>
<keyword evidence="6" id="KW-0809">Transit peptide</keyword>
<gene>
    <name evidence="12" type="ORF">NYPRO_LOCUS24436</name>
</gene>
<proteinExistence type="inferred from homology"/>
<comment type="subcellular location">
    <subcellularLocation>
        <location evidence="1">Mitochondrion inner membrane</location>
        <topology evidence="1">Single-pass membrane protein</topology>
    </subcellularLocation>
</comment>
<evidence type="ECO:0000256" key="10">
    <source>
        <dbReference type="ARBA" id="ARBA00040623"/>
    </source>
</evidence>
<evidence type="ECO:0000256" key="5">
    <source>
        <dbReference type="ARBA" id="ARBA00022792"/>
    </source>
</evidence>
<name>A0A811ZRU5_NYCPR</name>
<keyword evidence="7" id="KW-1133">Transmembrane helix</keyword>
<keyword evidence="5" id="KW-0999">Mitochondrion inner membrane</keyword>
<sequence length="81" mass="8766">MFPEARKARNRLGKPAPDFHDKYGNAVLASGATFSIAVWAYIATQIGIEWNLSPVGRVILKGMEGSVIPAGIIMNCFKTNS</sequence>
<dbReference type="Pfam" id="PF05392">
    <property type="entry name" value="COX7B"/>
    <property type="match status" value="1"/>
</dbReference>
<dbReference type="AlphaFoldDB" id="A0A811ZRU5"/>
<evidence type="ECO:0000256" key="3">
    <source>
        <dbReference type="ARBA" id="ARBA00007351"/>
    </source>
</evidence>
<dbReference type="GO" id="GO:0045277">
    <property type="term" value="C:respiratory chain complex IV"/>
    <property type="evidence" value="ECO:0007669"/>
    <property type="project" value="TreeGrafter"/>
</dbReference>
<evidence type="ECO:0000256" key="2">
    <source>
        <dbReference type="ARBA" id="ARBA00004673"/>
    </source>
</evidence>
<dbReference type="EMBL" id="CAJHUB010000775">
    <property type="protein sequence ID" value="CAD7691642.1"/>
    <property type="molecule type" value="Genomic_DNA"/>
</dbReference>
<evidence type="ECO:0000256" key="8">
    <source>
        <dbReference type="ARBA" id="ARBA00023128"/>
    </source>
</evidence>
<evidence type="ECO:0000256" key="4">
    <source>
        <dbReference type="ARBA" id="ARBA00022692"/>
    </source>
</evidence>
<evidence type="ECO:0000256" key="11">
    <source>
        <dbReference type="ARBA" id="ARBA00041642"/>
    </source>
</evidence>
<dbReference type="PANTHER" id="PTHR16716:SF0">
    <property type="entry name" value="CYTOCHROME C OXIDASE SUBUNIT 7B, MITOCHONDRIAL"/>
    <property type="match status" value="1"/>
</dbReference>
<evidence type="ECO:0000256" key="1">
    <source>
        <dbReference type="ARBA" id="ARBA00004434"/>
    </source>
</evidence>
<accession>A0A811ZRU5</accession>
<reference evidence="12" key="1">
    <citation type="submission" date="2020-12" db="EMBL/GenBank/DDBJ databases">
        <authorList>
            <consortium name="Molecular Ecology Group"/>
        </authorList>
    </citation>
    <scope>NUCLEOTIDE SEQUENCE</scope>
    <source>
        <strain evidence="12">TBG_1078</strain>
    </source>
</reference>
<keyword evidence="9" id="KW-0472">Membrane</keyword>
<dbReference type="InterPro" id="IPR008433">
    <property type="entry name" value="Cyt_c_oxidase_suVIIB"/>
</dbReference>
<keyword evidence="4" id="KW-0812">Transmembrane</keyword>
<dbReference type="PANTHER" id="PTHR16716">
    <property type="entry name" value="CYTOCHROME C OXIDASE SUBUNIT 7B, MITOCHONDRIAL"/>
    <property type="match status" value="1"/>
</dbReference>
<keyword evidence="13" id="KW-1185">Reference proteome</keyword>
<comment type="pathway">
    <text evidence="2">Energy metabolism; oxidative phosphorylation.</text>
</comment>
<comment type="caution">
    <text evidence="12">The sequence shown here is derived from an EMBL/GenBank/DDBJ whole genome shotgun (WGS) entry which is preliminary data.</text>
</comment>
<dbReference type="GO" id="GO:0005743">
    <property type="term" value="C:mitochondrial inner membrane"/>
    <property type="evidence" value="ECO:0007669"/>
    <property type="project" value="UniProtKB-SubCell"/>
</dbReference>
<keyword evidence="8" id="KW-0496">Mitochondrion</keyword>